<evidence type="ECO:0000256" key="2">
    <source>
        <dbReference type="ARBA" id="ARBA00022723"/>
    </source>
</evidence>
<dbReference type="PROSITE" id="PS50215">
    <property type="entry name" value="ADAM_MEPRO"/>
    <property type="match status" value="1"/>
</dbReference>
<evidence type="ECO:0000256" key="6">
    <source>
        <dbReference type="ARBA" id="ARBA00023157"/>
    </source>
</evidence>
<evidence type="ECO:0000259" key="10">
    <source>
        <dbReference type="PROSITE" id="PS50215"/>
    </source>
</evidence>
<dbReference type="Gene3D" id="3.40.1620.60">
    <property type="match status" value="1"/>
</dbReference>
<proteinExistence type="predicted"/>
<accession>A0A9R1T9U9</accession>
<dbReference type="Proteomes" id="UP000694866">
    <property type="component" value="Unplaced"/>
</dbReference>
<keyword evidence="3" id="KW-0378">Hydrolase</keyword>
<dbReference type="OrthoDB" id="7695528at2759"/>
<evidence type="ECO:0000256" key="8">
    <source>
        <dbReference type="PROSITE-ProRule" id="PRU00276"/>
    </source>
</evidence>
<feature type="signal peptide" evidence="9">
    <location>
        <begin position="1"/>
        <end position="19"/>
    </location>
</feature>
<dbReference type="AlphaFoldDB" id="A0A9R1T9U9"/>
<keyword evidence="4 8" id="KW-0862">Zinc</keyword>
<dbReference type="Pfam" id="PF13582">
    <property type="entry name" value="Reprolysin_3"/>
    <property type="match status" value="1"/>
</dbReference>
<dbReference type="PANTHER" id="PTHR11905">
    <property type="entry name" value="ADAM A DISINTEGRIN AND METALLOPROTEASE DOMAIN"/>
    <property type="match status" value="1"/>
</dbReference>
<dbReference type="InterPro" id="IPR041645">
    <property type="entry name" value="ADAMTS_CR_2"/>
</dbReference>
<dbReference type="GO" id="GO:0004222">
    <property type="term" value="F:metalloendopeptidase activity"/>
    <property type="evidence" value="ECO:0007669"/>
    <property type="project" value="InterPro"/>
</dbReference>
<dbReference type="Gene3D" id="3.40.390.10">
    <property type="entry name" value="Collagenase (Catalytic Domain)"/>
    <property type="match status" value="1"/>
</dbReference>
<dbReference type="InterPro" id="IPR024079">
    <property type="entry name" value="MetalloPept_cat_dom_sf"/>
</dbReference>
<dbReference type="GO" id="GO:0046872">
    <property type="term" value="F:metal ion binding"/>
    <property type="evidence" value="ECO:0007669"/>
    <property type="project" value="UniProtKB-KW"/>
</dbReference>
<dbReference type="RefSeq" id="XP_011306184.1">
    <property type="nucleotide sequence ID" value="XM_011307882.1"/>
</dbReference>
<keyword evidence="11" id="KW-1185">Reference proteome</keyword>
<organism evidence="11 12">
    <name type="scientific">Fopius arisanus</name>
    <dbReference type="NCBI Taxonomy" id="64838"/>
    <lineage>
        <taxon>Eukaryota</taxon>
        <taxon>Metazoa</taxon>
        <taxon>Ecdysozoa</taxon>
        <taxon>Arthropoda</taxon>
        <taxon>Hexapoda</taxon>
        <taxon>Insecta</taxon>
        <taxon>Pterygota</taxon>
        <taxon>Neoptera</taxon>
        <taxon>Endopterygota</taxon>
        <taxon>Hymenoptera</taxon>
        <taxon>Apocrita</taxon>
        <taxon>Ichneumonoidea</taxon>
        <taxon>Braconidae</taxon>
        <taxon>Opiinae</taxon>
        <taxon>Fopius</taxon>
    </lineage>
</organism>
<keyword evidence="2 8" id="KW-0479">Metal-binding</keyword>
<evidence type="ECO:0000256" key="4">
    <source>
        <dbReference type="ARBA" id="ARBA00022833"/>
    </source>
</evidence>
<evidence type="ECO:0000256" key="9">
    <source>
        <dbReference type="SAM" id="SignalP"/>
    </source>
</evidence>
<dbReference type="PANTHER" id="PTHR11905:SF249">
    <property type="entry name" value="SOL NARAE, ISOFORM C"/>
    <property type="match status" value="1"/>
</dbReference>
<evidence type="ECO:0000256" key="3">
    <source>
        <dbReference type="ARBA" id="ARBA00022801"/>
    </source>
</evidence>
<feature type="chain" id="PRO_5040155553" evidence="9">
    <location>
        <begin position="20"/>
        <end position="576"/>
    </location>
</feature>
<feature type="domain" description="Peptidase M12B" evidence="10">
    <location>
        <begin position="268"/>
        <end position="490"/>
    </location>
</feature>
<dbReference type="GeneID" id="105268363"/>
<keyword evidence="5" id="KW-0482">Metalloprotease</keyword>
<dbReference type="GO" id="GO:0006509">
    <property type="term" value="P:membrane protein ectodomain proteolysis"/>
    <property type="evidence" value="ECO:0007669"/>
    <property type="project" value="TreeGrafter"/>
</dbReference>
<evidence type="ECO:0000256" key="5">
    <source>
        <dbReference type="ARBA" id="ARBA00023049"/>
    </source>
</evidence>
<comment type="caution">
    <text evidence="8">Lacks conserved residue(s) required for the propagation of feature annotation.</text>
</comment>
<protein>
    <submittedName>
        <fullName evidence="12">Zinc metalloproteinase homolog-disintegrin albolatin-like</fullName>
    </submittedName>
</protein>
<dbReference type="SUPFAM" id="SSF55486">
    <property type="entry name" value="Metalloproteases ('zincins'), catalytic domain"/>
    <property type="match status" value="1"/>
</dbReference>
<dbReference type="KEGG" id="fas:105268363"/>
<keyword evidence="1" id="KW-0645">Protease</keyword>
<dbReference type="InterPro" id="IPR001590">
    <property type="entry name" value="Peptidase_M12B"/>
</dbReference>
<dbReference type="Pfam" id="PF17771">
    <property type="entry name" value="ADAMTS_CR_2"/>
    <property type="match status" value="1"/>
</dbReference>
<gene>
    <name evidence="12" type="primary">LOC105268363</name>
</gene>
<evidence type="ECO:0000256" key="1">
    <source>
        <dbReference type="ARBA" id="ARBA00022670"/>
    </source>
</evidence>
<evidence type="ECO:0000313" key="12">
    <source>
        <dbReference type="RefSeq" id="XP_011306184.1"/>
    </source>
</evidence>
<evidence type="ECO:0000313" key="11">
    <source>
        <dbReference type="Proteomes" id="UP000694866"/>
    </source>
</evidence>
<feature type="binding site" evidence="8">
    <location>
        <position position="435"/>
    </location>
    <ligand>
        <name>Zn(2+)</name>
        <dbReference type="ChEBI" id="CHEBI:29105"/>
        <note>catalytic</note>
    </ligand>
</feature>
<feature type="binding site" evidence="8">
    <location>
        <position position="441"/>
    </location>
    <ligand>
        <name>Zn(2+)</name>
        <dbReference type="ChEBI" id="CHEBI:29105"/>
        <note>catalytic</note>
    </ligand>
</feature>
<feature type="binding site" evidence="8">
    <location>
        <position position="431"/>
    </location>
    <ligand>
        <name>Zn(2+)</name>
        <dbReference type="ChEBI" id="CHEBI:29105"/>
        <note>catalytic</note>
    </ligand>
</feature>
<name>A0A9R1T9U9_9HYME</name>
<keyword evidence="7" id="KW-0325">Glycoprotein</keyword>
<keyword evidence="6" id="KW-1015">Disulfide bond</keyword>
<evidence type="ECO:0000256" key="7">
    <source>
        <dbReference type="ARBA" id="ARBA00023180"/>
    </source>
</evidence>
<keyword evidence="9" id="KW-0732">Signal</keyword>
<reference evidence="12" key="1">
    <citation type="submission" date="2025-08" db="UniProtKB">
        <authorList>
            <consortium name="RefSeq"/>
        </authorList>
    </citation>
    <scope>IDENTIFICATION</scope>
    <source>
        <strain evidence="12">USDA-PBARC FA_bdor</strain>
        <tissue evidence="12">Whole organism</tissue>
    </source>
</reference>
<sequence>MPSFAFLFWQLAAFLVTSAHQSQKIHERMTSDERQQVFGTIGNDVPDYEIVQIHWPRVEKRSADYGRRMHLQAFGKNIELWLTPADRVLFSSDTPIYTLKSGLAGPLLTKDRWLMDEVQRYENLVKSAVIIISQKNETPIVIGHIGSENVVIASIPQRLMAEVNPYNNLQDSKDIDHRQYIAYHRTTTESDTTLSLSIPGNVNRGHPSVAELPYELDLTACKSAHTECINQCGILSPTNEESLDPVCDRCQSHARTYFHRCPIRGSTVYPRILVVVAYDFYKKFNQDSLYSLAYLLAFWNGVDLKYRSFENPKFRLNIAGIVLTEDPMALECIANNSIGGEIRNIRKAAEDCGKFWYAQKDSISFDNYDVIMTMTSYKLCKFMKGRECNHQVGGLGMLKGACARSDDDKQLFNMAIIQENADFVGISKAAHVLGHLFGAGHGGDQIECFLRASRLTNAHANDKYGQWSDCNLRAIQDFLDNNPTCLNNNVTQQEVLPVYLPGRFFDVHRQCHQLVKCRACHVDHTICKDLRCVNPANGWKCESMQVAAAEGTSCGKGNICLSGQCVEEPIFSQLTN</sequence>